<dbReference type="PRINTS" id="PR00320">
    <property type="entry name" value="GPROTEINBRPT"/>
</dbReference>
<feature type="repeat" description="WD" evidence="13">
    <location>
        <begin position="410"/>
        <end position="449"/>
    </location>
</feature>
<dbReference type="InterPro" id="IPR036047">
    <property type="entry name" value="F-box-like_dom_sf"/>
</dbReference>
<feature type="repeat" description="WD" evidence="13">
    <location>
        <begin position="450"/>
        <end position="489"/>
    </location>
</feature>
<dbReference type="PROSITE" id="PS50181">
    <property type="entry name" value="FBOX"/>
    <property type="match status" value="1"/>
</dbReference>
<evidence type="ECO:0000256" key="8">
    <source>
        <dbReference type="ARBA" id="ARBA00030034"/>
    </source>
</evidence>
<evidence type="ECO:0000256" key="6">
    <source>
        <dbReference type="ARBA" id="ARBA00022574"/>
    </source>
</evidence>
<name>A0A1V6PYC1_9EURO</name>
<dbReference type="InterPro" id="IPR015943">
    <property type="entry name" value="WD40/YVTN_repeat-like_dom_sf"/>
</dbReference>
<feature type="region of interest" description="Disordered" evidence="14">
    <location>
        <begin position="1"/>
        <end position="85"/>
    </location>
</feature>
<dbReference type="GO" id="GO:0042393">
    <property type="term" value="F:histone binding"/>
    <property type="evidence" value="ECO:0007669"/>
    <property type="project" value="TreeGrafter"/>
</dbReference>
<feature type="region of interest" description="Disordered" evidence="14">
    <location>
        <begin position="608"/>
        <end position="663"/>
    </location>
</feature>
<feature type="compositionally biased region" description="Polar residues" evidence="14">
    <location>
        <begin position="225"/>
        <end position="235"/>
    </location>
</feature>
<evidence type="ECO:0000313" key="16">
    <source>
        <dbReference type="EMBL" id="OQD81702.1"/>
    </source>
</evidence>
<gene>
    <name evidence="16" type="ORF">PENANT_c026G03686</name>
</gene>
<dbReference type="CDD" id="cd00200">
    <property type="entry name" value="WD40"/>
    <property type="match status" value="1"/>
</dbReference>
<protein>
    <recommendedName>
        <fullName evidence="11">Mitochondrial division protein 1</fullName>
    </recommendedName>
    <alternativeName>
        <fullName evidence="5">Probable E3 ubiquitin ligase complex SCF subunit sconB</fullName>
    </alternativeName>
    <alternativeName>
        <fullName evidence="9">Sulfur controller B</fullName>
    </alternativeName>
    <alternativeName>
        <fullName evidence="8">Sulfur metabolite repression control protein B</fullName>
    </alternativeName>
</protein>
<feature type="repeat" description="WD" evidence="13">
    <location>
        <begin position="329"/>
        <end position="368"/>
    </location>
</feature>
<dbReference type="InterPro" id="IPR001810">
    <property type="entry name" value="F-box_dom"/>
</dbReference>
<accession>A0A1V6PYC1</accession>
<dbReference type="Pfam" id="PF12937">
    <property type="entry name" value="F-box-like"/>
    <property type="match status" value="1"/>
</dbReference>
<feature type="domain" description="F-box" evidence="15">
    <location>
        <begin position="136"/>
        <end position="183"/>
    </location>
</feature>
<keyword evidence="6 13" id="KW-0853">WD repeat</keyword>
<dbReference type="OrthoDB" id="190105at2759"/>
<dbReference type="InterPro" id="IPR020472">
    <property type="entry name" value="WD40_PAC1"/>
</dbReference>
<evidence type="ECO:0000256" key="13">
    <source>
        <dbReference type="PROSITE-ProRule" id="PRU00221"/>
    </source>
</evidence>
<feature type="compositionally biased region" description="Polar residues" evidence="14">
    <location>
        <begin position="616"/>
        <end position="630"/>
    </location>
</feature>
<feature type="repeat" description="WD" evidence="13">
    <location>
        <begin position="530"/>
        <end position="569"/>
    </location>
</feature>
<dbReference type="SMART" id="SM00320">
    <property type="entry name" value="WD40"/>
    <property type="match status" value="8"/>
</dbReference>
<feature type="compositionally biased region" description="Low complexity" evidence="14">
    <location>
        <begin position="51"/>
        <end position="61"/>
    </location>
</feature>
<dbReference type="PROSITE" id="PS50294">
    <property type="entry name" value="WD_REPEATS_REGION"/>
    <property type="match status" value="5"/>
</dbReference>
<dbReference type="SUPFAM" id="SSF50978">
    <property type="entry name" value="WD40 repeat-like"/>
    <property type="match status" value="1"/>
</dbReference>
<evidence type="ECO:0000256" key="3">
    <source>
        <dbReference type="ARBA" id="ARBA00007968"/>
    </source>
</evidence>
<evidence type="ECO:0000313" key="17">
    <source>
        <dbReference type="Proteomes" id="UP000191672"/>
    </source>
</evidence>
<evidence type="ECO:0000256" key="4">
    <source>
        <dbReference type="ARBA" id="ARBA00011725"/>
    </source>
</evidence>
<comment type="subunit">
    <text evidence="4">Component of the SCF(sconB) E3 ubiquitin ligase complex.</text>
</comment>
<comment type="subcellular location">
    <subcellularLocation>
        <location evidence="2">Mitochondrion outer membrane</location>
        <topology evidence="2">Peripheral membrane protein</topology>
        <orientation evidence="2">Cytoplasmic side</orientation>
    </subcellularLocation>
</comment>
<feature type="compositionally biased region" description="Polar residues" evidence="14">
    <location>
        <begin position="24"/>
        <end position="49"/>
    </location>
</feature>
<dbReference type="InterPro" id="IPR019775">
    <property type="entry name" value="WD40_repeat_CS"/>
</dbReference>
<feature type="repeat" description="WD" evidence="13">
    <location>
        <begin position="490"/>
        <end position="529"/>
    </location>
</feature>
<dbReference type="GO" id="GO:0048188">
    <property type="term" value="C:Set1C/COMPASS complex"/>
    <property type="evidence" value="ECO:0007669"/>
    <property type="project" value="TreeGrafter"/>
</dbReference>
<evidence type="ECO:0000256" key="7">
    <source>
        <dbReference type="ARBA" id="ARBA00022737"/>
    </source>
</evidence>
<dbReference type="Gene3D" id="1.20.1280.50">
    <property type="match status" value="1"/>
</dbReference>
<dbReference type="EMBL" id="MDYN01000026">
    <property type="protein sequence ID" value="OQD81702.1"/>
    <property type="molecule type" value="Genomic_DNA"/>
</dbReference>
<dbReference type="STRING" id="416450.A0A1V6PYC1"/>
<comment type="similarity">
    <text evidence="10">Belongs to the WD repeat MDV1/CAF4 family.</text>
</comment>
<proteinExistence type="inferred from homology"/>
<evidence type="ECO:0000256" key="10">
    <source>
        <dbReference type="ARBA" id="ARBA00038415"/>
    </source>
</evidence>
<evidence type="ECO:0000256" key="2">
    <source>
        <dbReference type="ARBA" id="ARBA00004570"/>
    </source>
</evidence>
<dbReference type="InterPro" id="IPR001680">
    <property type="entry name" value="WD40_rpt"/>
</dbReference>
<dbReference type="PROSITE" id="PS50082">
    <property type="entry name" value="WD_REPEATS_2"/>
    <property type="match status" value="6"/>
</dbReference>
<dbReference type="SUPFAM" id="SSF81383">
    <property type="entry name" value="F-box domain"/>
    <property type="match status" value="1"/>
</dbReference>
<organism evidence="16 17">
    <name type="scientific">Penicillium antarcticum</name>
    <dbReference type="NCBI Taxonomy" id="416450"/>
    <lineage>
        <taxon>Eukaryota</taxon>
        <taxon>Fungi</taxon>
        <taxon>Dikarya</taxon>
        <taxon>Ascomycota</taxon>
        <taxon>Pezizomycotina</taxon>
        <taxon>Eurotiomycetes</taxon>
        <taxon>Eurotiomycetidae</taxon>
        <taxon>Eurotiales</taxon>
        <taxon>Aspergillaceae</taxon>
        <taxon>Penicillium</taxon>
    </lineage>
</organism>
<comment type="caution">
    <text evidence="16">The sequence shown here is derived from an EMBL/GenBank/DDBJ whole genome shotgun (WGS) entry which is preliminary data.</text>
</comment>
<feature type="compositionally biased region" description="Pro residues" evidence="14">
    <location>
        <begin position="62"/>
        <end position="77"/>
    </location>
</feature>
<keyword evidence="17" id="KW-1185">Reference proteome</keyword>
<evidence type="ECO:0000256" key="5">
    <source>
        <dbReference type="ARBA" id="ARBA00015819"/>
    </source>
</evidence>
<evidence type="ECO:0000256" key="1">
    <source>
        <dbReference type="ARBA" id="ARBA00002730"/>
    </source>
</evidence>
<feature type="region of interest" description="Disordered" evidence="14">
    <location>
        <begin position="225"/>
        <end position="253"/>
    </location>
</feature>
<feature type="repeat" description="WD" evidence="13">
    <location>
        <begin position="369"/>
        <end position="409"/>
    </location>
</feature>
<comment type="function">
    <text evidence="1">Component of the SCF(sconB) E3 ubiquitin ligase complex involved in the regulation of sulfur metabolite repression, probably by mediating the inactivation or degradation of the metR transcription factor.</text>
</comment>
<comment type="function">
    <text evidence="12">Involved in mitochondrial fission. Acts as an adapter protein required to form mitochondrial fission complexes. Formation of these complexes is required to promote constriction and fission of the mitochondrial compartment at a late step in mitochondrial division.</text>
</comment>
<dbReference type="Gene3D" id="2.130.10.10">
    <property type="entry name" value="YVTN repeat-like/Quinoprotein amine dehydrogenase"/>
    <property type="match status" value="1"/>
</dbReference>
<dbReference type="PROSITE" id="PS00678">
    <property type="entry name" value="WD_REPEATS_1"/>
    <property type="match status" value="3"/>
</dbReference>
<dbReference type="InterPro" id="IPR036322">
    <property type="entry name" value="WD40_repeat_dom_sf"/>
</dbReference>
<dbReference type="Proteomes" id="UP000191672">
    <property type="component" value="Unassembled WGS sequence"/>
</dbReference>
<dbReference type="PANTHER" id="PTHR22847">
    <property type="entry name" value="WD40 REPEAT PROTEIN"/>
    <property type="match status" value="1"/>
</dbReference>
<keyword evidence="7" id="KW-0677">Repeat</keyword>
<sequence length="663" mass="73172">MDSHRASFSDLGEGNAHTAEQLDPHSQPSRDSVTSFTSTPSRSLSTKKTVTPLPANLLPSAPASPPTPAPSPTPHQRPPNWYSTDDEESSFLLNLRIQFSTLSNARKQKLLEGLLDICDSQQLSFVSSYVGPRLRKDPFQVFPNELCLRVLSFIDDPKTLARSSQVSRRWRELLNDDITWKNLCEKHAYTVRRVLEDEGDLVDPFTAHPVDSTGARTFSGLQRRLTASNGQSTESAPDLPRTLSGEWLPPTSFPARRRRTRPVSYRSQFKQKYMVESAWNKGGRCTQRHITPDQGVVTSLHLTPKYIVVALDNAKIHVYDTNGDNQKTLQGHVMGVWAMVPWDDILVSGGCDREVRVWNMATGAGIHLLRGHTSTVRCLKMSDKNTAISGSRDTSLRIWDLATGTCRHTLVGHQASVRCLAIHGDLVVSGSYDTTARIWSISQGRCLRTLSGHFSQIYAIAFDGRRIATGSLDTSVRIWDPHSGQCHAILQGHTSLVGQLQMRDDTLVTGGSDGSVRVWSLTKMAPIHRLAAHDNSVTSLQFDKSRIVSGGSDGRVKVWNLQTGQLLRELSTPAEAVWRVAFEDEKAVIMASRSGRTVMEVWSFSPPPEDYDDTAIESSSSTPGLSSVNDSELAVPPRHRTLFSDPPPSIPPGSDSDQLMPDA</sequence>
<dbReference type="AlphaFoldDB" id="A0A1V6PYC1"/>
<dbReference type="SMART" id="SM00256">
    <property type="entry name" value="FBOX"/>
    <property type="match status" value="1"/>
</dbReference>
<reference evidence="17" key="1">
    <citation type="journal article" date="2017" name="Nat. Microbiol.">
        <title>Global analysis of biosynthetic gene clusters reveals vast potential of secondary metabolite production in Penicillium species.</title>
        <authorList>
            <person name="Nielsen J.C."/>
            <person name="Grijseels S."/>
            <person name="Prigent S."/>
            <person name="Ji B."/>
            <person name="Dainat J."/>
            <person name="Nielsen K.F."/>
            <person name="Frisvad J.C."/>
            <person name="Workman M."/>
            <person name="Nielsen J."/>
        </authorList>
    </citation>
    <scope>NUCLEOTIDE SEQUENCE [LARGE SCALE GENOMIC DNA]</scope>
    <source>
        <strain evidence="17">IBT 31811</strain>
    </source>
</reference>
<evidence type="ECO:0000256" key="11">
    <source>
        <dbReference type="ARBA" id="ARBA00039789"/>
    </source>
</evidence>
<comment type="similarity">
    <text evidence="3">Belongs to the WD repeat MET30/SCONB/SCON-2 family.</text>
</comment>
<evidence type="ECO:0000256" key="12">
    <source>
        <dbReference type="ARBA" id="ARBA00043913"/>
    </source>
</evidence>
<evidence type="ECO:0000256" key="9">
    <source>
        <dbReference type="ARBA" id="ARBA00032113"/>
    </source>
</evidence>
<dbReference type="Pfam" id="PF00400">
    <property type="entry name" value="WD40"/>
    <property type="match status" value="6"/>
</dbReference>
<evidence type="ECO:0000259" key="15">
    <source>
        <dbReference type="PROSITE" id="PS50181"/>
    </source>
</evidence>
<dbReference type="PANTHER" id="PTHR22847:SF637">
    <property type="entry name" value="WD REPEAT DOMAIN 5B"/>
    <property type="match status" value="1"/>
</dbReference>
<dbReference type="GO" id="GO:0005741">
    <property type="term" value="C:mitochondrial outer membrane"/>
    <property type="evidence" value="ECO:0007669"/>
    <property type="project" value="UniProtKB-SubCell"/>
</dbReference>
<evidence type="ECO:0000256" key="14">
    <source>
        <dbReference type="SAM" id="MobiDB-lite"/>
    </source>
</evidence>